<evidence type="ECO:0000256" key="1">
    <source>
        <dbReference type="SAM" id="Phobius"/>
    </source>
</evidence>
<comment type="caution">
    <text evidence="2">The sequence shown here is derived from an EMBL/GenBank/DDBJ whole genome shotgun (WGS) entry which is preliminary data.</text>
</comment>
<name>A0AAN8Q3V0_9TELE</name>
<dbReference type="EMBL" id="JAGTTL010003718">
    <property type="protein sequence ID" value="KAK6269242.1"/>
    <property type="molecule type" value="Genomic_DNA"/>
</dbReference>
<keyword evidence="3" id="KW-1185">Reference proteome</keyword>
<dbReference type="Proteomes" id="UP001356427">
    <property type="component" value="Unassembled WGS sequence"/>
</dbReference>
<feature type="transmembrane region" description="Helical" evidence="1">
    <location>
        <begin position="60"/>
        <end position="80"/>
    </location>
</feature>
<evidence type="ECO:0000313" key="3">
    <source>
        <dbReference type="Proteomes" id="UP001356427"/>
    </source>
</evidence>
<sequence>MGTLLKERGTQYAFIKFQGVERSKGSGGRLTPQCSPPQRSFTRVCLFTTAYTIGQLKQLILVRVIALLLFYLCVLVPRSIHNCKIRLSVSLRSQTRSVPEVVANELHLHSNTNLMY</sequence>
<dbReference type="AlphaFoldDB" id="A0AAN8Q3V0"/>
<keyword evidence="1" id="KW-0812">Transmembrane</keyword>
<reference evidence="2 3" key="1">
    <citation type="submission" date="2021-04" db="EMBL/GenBank/DDBJ databases">
        <authorList>
            <person name="De Guttry C."/>
            <person name="Zahm M."/>
            <person name="Klopp C."/>
            <person name="Cabau C."/>
            <person name="Louis A."/>
            <person name="Berthelot C."/>
            <person name="Parey E."/>
            <person name="Roest Crollius H."/>
            <person name="Montfort J."/>
            <person name="Robinson-Rechavi M."/>
            <person name="Bucao C."/>
            <person name="Bouchez O."/>
            <person name="Gislard M."/>
            <person name="Lluch J."/>
            <person name="Milhes M."/>
            <person name="Lampietro C."/>
            <person name="Lopez Roques C."/>
            <person name="Donnadieu C."/>
            <person name="Braasch I."/>
            <person name="Desvignes T."/>
            <person name="Postlethwait J."/>
            <person name="Bobe J."/>
            <person name="Wedekind C."/>
            <person name="Guiguen Y."/>
        </authorList>
    </citation>
    <scope>NUCLEOTIDE SEQUENCE [LARGE SCALE GENOMIC DNA]</scope>
    <source>
        <strain evidence="2">Cs_M1</strain>
        <tissue evidence="2">Blood</tissue>
    </source>
</reference>
<keyword evidence="1" id="KW-1133">Transmembrane helix</keyword>
<organism evidence="2 3">
    <name type="scientific">Coregonus suidteri</name>
    <dbReference type="NCBI Taxonomy" id="861788"/>
    <lineage>
        <taxon>Eukaryota</taxon>
        <taxon>Metazoa</taxon>
        <taxon>Chordata</taxon>
        <taxon>Craniata</taxon>
        <taxon>Vertebrata</taxon>
        <taxon>Euteleostomi</taxon>
        <taxon>Actinopterygii</taxon>
        <taxon>Neopterygii</taxon>
        <taxon>Teleostei</taxon>
        <taxon>Protacanthopterygii</taxon>
        <taxon>Salmoniformes</taxon>
        <taxon>Salmonidae</taxon>
        <taxon>Coregoninae</taxon>
        <taxon>Coregonus</taxon>
    </lineage>
</organism>
<proteinExistence type="predicted"/>
<evidence type="ECO:0000313" key="2">
    <source>
        <dbReference type="EMBL" id="KAK6269242.1"/>
    </source>
</evidence>
<protein>
    <submittedName>
        <fullName evidence="2">Uncharacterized protein</fullName>
    </submittedName>
</protein>
<accession>A0AAN8Q3V0</accession>
<gene>
    <name evidence="2" type="ORF">J4Q44_G00394400</name>
</gene>
<keyword evidence="1" id="KW-0472">Membrane</keyword>